<organism evidence="2 3">
    <name type="scientific">Dyadobacter subterraneus</name>
    <dbReference type="NCBI Taxonomy" id="2773304"/>
    <lineage>
        <taxon>Bacteria</taxon>
        <taxon>Pseudomonadati</taxon>
        <taxon>Bacteroidota</taxon>
        <taxon>Cytophagia</taxon>
        <taxon>Cytophagales</taxon>
        <taxon>Spirosomataceae</taxon>
        <taxon>Dyadobacter</taxon>
    </lineage>
</organism>
<name>A0ABR9W904_9BACT</name>
<dbReference type="InterPro" id="IPR008030">
    <property type="entry name" value="NmrA-like"/>
</dbReference>
<dbReference type="InterPro" id="IPR036291">
    <property type="entry name" value="NAD(P)-bd_dom_sf"/>
</dbReference>
<comment type="caution">
    <text evidence="2">The sequence shown here is derived from an EMBL/GenBank/DDBJ whole genome shotgun (WGS) entry which is preliminary data.</text>
</comment>
<dbReference type="PANTHER" id="PTHR43162:SF1">
    <property type="entry name" value="PRESTALK A DIFFERENTIATION PROTEIN A"/>
    <property type="match status" value="1"/>
</dbReference>
<feature type="domain" description="NmrA-like" evidence="1">
    <location>
        <begin position="9"/>
        <end position="235"/>
    </location>
</feature>
<evidence type="ECO:0000259" key="1">
    <source>
        <dbReference type="Pfam" id="PF05368"/>
    </source>
</evidence>
<dbReference type="Gene3D" id="3.40.50.720">
    <property type="entry name" value="NAD(P)-binding Rossmann-like Domain"/>
    <property type="match status" value="1"/>
</dbReference>
<evidence type="ECO:0000313" key="2">
    <source>
        <dbReference type="EMBL" id="MBE9461930.1"/>
    </source>
</evidence>
<dbReference type="Gene3D" id="3.90.25.10">
    <property type="entry name" value="UDP-galactose 4-epimerase, domain 1"/>
    <property type="match status" value="1"/>
</dbReference>
<sequence>MSHSLKVPTVLVLGSTGQIGQLIVKKLKDRTDVKVRVTSRRRAEYEQLKSKGIDIAYLDLDRAETFAAALAGVDRVFLITGYSVAMLTQSKVLIDSAKKAGVQHIVHLGIFGEWDCTDPHFAWHQLIESYMKTSGMKWTNLHPNMFMENVLAFFAPKNGKFTTYWGDQRMGWVAGQDIATVAAQVLLEGPEKHSSKDYWMSTEVLDASGIAAILTEVLGQDIKGEVKSHQDFKAVFIGGSVAVEDWYAEGAIEFTRQVSNGEMGYIGTIRNDVPFITGEAALTFRQWAMIHKKELAQAAK</sequence>
<dbReference type="Proteomes" id="UP000634134">
    <property type="component" value="Unassembled WGS sequence"/>
</dbReference>
<dbReference type="EMBL" id="JACYGY010000001">
    <property type="protein sequence ID" value="MBE9461930.1"/>
    <property type="molecule type" value="Genomic_DNA"/>
</dbReference>
<evidence type="ECO:0000313" key="3">
    <source>
        <dbReference type="Proteomes" id="UP000634134"/>
    </source>
</evidence>
<protein>
    <submittedName>
        <fullName evidence="2">NmrA family NAD(P)-binding protein</fullName>
    </submittedName>
</protein>
<dbReference type="PANTHER" id="PTHR43162">
    <property type="match status" value="1"/>
</dbReference>
<dbReference type="Pfam" id="PF05368">
    <property type="entry name" value="NmrA"/>
    <property type="match status" value="1"/>
</dbReference>
<dbReference type="RefSeq" id="WP_194120173.1">
    <property type="nucleotide sequence ID" value="NZ_JACYGY010000001.1"/>
</dbReference>
<dbReference type="InterPro" id="IPR051604">
    <property type="entry name" value="Ergot_Alk_Oxidoreductase"/>
</dbReference>
<reference evidence="3" key="1">
    <citation type="submission" date="2023-07" db="EMBL/GenBank/DDBJ databases">
        <title>Dyadobacter sp. nov 'subterranea' isolated from contaminted grondwater.</title>
        <authorList>
            <person name="Szabo I."/>
            <person name="Al-Omari J."/>
            <person name="Szerdahelyi S.G."/>
            <person name="Rado J."/>
        </authorList>
    </citation>
    <scope>NUCLEOTIDE SEQUENCE [LARGE SCALE GENOMIC DNA]</scope>
    <source>
        <strain evidence="3">UP-52</strain>
    </source>
</reference>
<keyword evidence="3" id="KW-1185">Reference proteome</keyword>
<gene>
    <name evidence="2" type="ORF">IEE83_08545</name>
</gene>
<accession>A0ABR9W904</accession>
<proteinExistence type="predicted"/>
<dbReference type="SUPFAM" id="SSF51735">
    <property type="entry name" value="NAD(P)-binding Rossmann-fold domains"/>
    <property type="match status" value="1"/>
</dbReference>